<reference evidence="2" key="1">
    <citation type="submission" date="2019-08" db="EMBL/GenBank/DDBJ databases">
        <authorList>
            <person name="Kucharzyk K."/>
            <person name="Murdoch R.W."/>
            <person name="Higgins S."/>
            <person name="Loffler F."/>
        </authorList>
    </citation>
    <scope>NUCLEOTIDE SEQUENCE</scope>
</reference>
<gene>
    <name evidence="2" type="ORF">SDC9_209831</name>
</gene>
<sequence>MRRVEQGIERNRVTGGDILLRLFPVFCADVDIQFLYRHGFFLFFLFQKMNWLRADHTADIPADSDRPAAEHTAVNAADSGKF</sequence>
<organism evidence="2">
    <name type="scientific">bioreactor metagenome</name>
    <dbReference type="NCBI Taxonomy" id="1076179"/>
    <lineage>
        <taxon>unclassified sequences</taxon>
        <taxon>metagenomes</taxon>
        <taxon>ecological metagenomes</taxon>
    </lineage>
</organism>
<evidence type="ECO:0000256" key="1">
    <source>
        <dbReference type="SAM" id="MobiDB-lite"/>
    </source>
</evidence>
<accession>A0A645JED4</accession>
<proteinExistence type="predicted"/>
<comment type="caution">
    <text evidence="2">The sequence shown here is derived from an EMBL/GenBank/DDBJ whole genome shotgun (WGS) entry which is preliminary data.</text>
</comment>
<dbReference type="EMBL" id="VSSQ01139608">
    <property type="protein sequence ID" value="MPN62085.1"/>
    <property type="molecule type" value="Genomic_DNA"/>
</dbReference>
<protein>
    <submittedName>
        <fullName evidence="2">Uncharacterized protein</fullName>
    </submittedName>
</protein>
<feature type="compositionally biased region" description="Basic and acidic residues" evidence="1">
    <location>
        <begin position="60"/>
        <end position="69"/>
    </location>
</feature>
<feature type="region of interest" description="Disordered" evidence="1">
    <location>
        <begin position="60"/>
        <end position="82"/>
    </location>
</feature>
<evidence type="ECO:0000313" key="2">
    <source>
        <dbReference type="EMBL" id="MPN62085.1"/>
    </source>
</evidence>
<dbReference type="AlphaFoldDB" id="A0A645JED4"/>
<name>A0A645JED4_9ZZZZ</name>